<name>A0A4D7BMD3_9HYPH</name>
<dbReference type="KEGG" id="pstg:E8M01_34670"/>
<evidence type="ECO:0000313" key="1">
    <source>
        <dbReference type="EMBL" id="QCI68927.1"/>
    </source>
</evidence>
<keyword evidence="2" id="KW-1185">Reference proteome</keyword>
<dbReference type="Proteomes" id="UP000298781">
    <property type="component" value="Chromosome"/>
</dbReference>
<dbReference type="GO" id="GO:0030973">
    <property type="term" value="F:molybdate ion binding"/>
    <property type="evidence" value="ECO:0007669"/>
    <property type="project" value="TreeGrafter"/>
</dbReference>
<dbReference type="EMBL" id="CP039690">
    <property type="protein sequence ID" value="QCI68927.1"/>
    <property type="molecule type" value="Genomic_DNA"/>
</dbReference>
<dbReference type="OrthoDB" id="7261414at2"/>
<dbReference type="Gene3D" id="3.40.190.10">
    <property type="entry name" value="Periplasmic binding protein-like II"/>
    <property type="match status" value="2"/>
</dbReference>
<proteinExistence type="predicted"/>
<dbReference type="InterPro" id="IPR050682">
    <property type="entry name" value="ModA/WtpA"/>
</dbReference>
<reference evidence="1 2" key="1">
    <citation type="submission" date="2019-04" db="EMBL/GenBank/DDBJ databases">
        <title>Phreatobacter aquaticus sp. nov.</title>
        <authorList>
            <person name="Choi A."/>
        </authorList>
    </citation>
    <scope>NUCLEOTIDE SEQUENCE [LARGE SCALE GENOMIC DNA]</scope>
    <source>
        <strain evidence="1 2">KCTC 52518</strain>
    </source>
</reference>
<protein>
    <submittedName>
        <fullName evidence="1">ABC transporter substrate-binding protein</fullName>
    </submittedName>
</protein>
<dbReference type="Pfam" id="PF13531">
    <property type="entry name" value="SBP_bac_11"/>
    <property type="match status" value="1"/>
</dbReference>
<organism evidence="1 2">
    <name type="scientific">Phreatobacter stygius</name>
    <dbReference type="NCBI Taxonomy" id="1940610"/>
    <lineage>
        <taxon>Bacteria</taxon>
        <taxon>Pseudomonadati</taxon>
        <taxon>Pseudomonadota</taxon>
        <taxon>Alphaproteobacteria</taxon>
        <taxon>Hyphomicrobiales</taxon>
        <taxon>Phreatobacteraceae</taxon>
        <taxon>Phreatobacter</taxon>
    </lineage>
</organism>
<dbReference type="AlphaFoldDB" id="A0A4D7BMD3"/>
<dbReference type="PANTHER" id="PTHR30632:SF11">
    <property type="entry name" value="BLR4797 PROTEIN"/>
    <property type="match status" value="1"/>
</dbReference>
<dbReference type="SUPFAM" id="SSF53850">
    <property type="entry name" value="Periplasmic binding protein-like II"/>
    <property type="match status" value="1"/>
</dbReference>
<dbReference type="PANTHER" id="PTHR30632">
    <property type="entry name" value="MOLYBDATE-BINDING PERIPLASMIC PROTEIN"/>
    <property type="match status" value="1"/>
</dbReference>
<sequence length="268" mass="27635">MQHVSILGREGRMARRVAVWGIAALLLGSTAAAGAAELRVLTTGASKAVVQAIATQFEVMSGHHIVLTSDTAGGVQRRVEAGETADVIVATPAVLNALAAKSLIRAGSRTDLARTGIGVGVREGAPIPDISSVEAIERLLRSAATIAYVDPASGGTSGIYFAGLIERLGLTEAMRPKTRLKAGGYVAELVASGEAEVVFHQISEILPVRGVTLVGPLPPEIQSITTYSVGLAAVPAEDEAARTFLIFLTSPASVPVLMEAGMEPARLP</sequence>
<accession>A0A4D7BMD3</accession>
<gene>
    <name evidence="1" type="ORF">E8M01_34670</name>
</gene>
<dbReference type="GO" id="GO:0015689">
    <property type="term" value="P:molybdate ion transport"/>
    <property type="evidence" value="ECO:0007669"/>
    <property type="project" value="TreeGrafter"/>
</dbReference>
<evidence type="ECO:0000313" key="2">
    <source>
        <dbReference type="Proteomes" id="UP000298781"/>
    </source>
</evidence>